<organism evidence="1">
    <name type="scientific">Tanacetum cinerariifolium</name>
    <name type="common">Dalmatian daisy</name>
    <name type="synonym">Chrysanthemum cinerariifolium</name>
    <dbReference type="NCBI Taxonomy" id="118510"/>
    <lineage>
        <taxon>Eukaryota</taxon>
        <taxon>Viridiplantae</taxon>
        <taxon>Streptophyta</taxon>
        <taxon>Embryophyta</taxon>
        <taxon>Tracheophyta</taxon>
        <taxon>Spermatophyta</taxon>
        <taxon>Magnoliopsida</taxon>
        <taxon>eudicotyledons</taxon>
        <taxon>Gunneridae</taxon>
        <taxon>Pentapetalae</taxon>
        <taxon>asterids</taxon>
        <taxon>campanulids</taxon>
        <taxon>Asterales</taxon>
        <taxon>Asteraceae</taxon>
        <taxon>Asteroideae</taxon>
        <taxon>Anthemideae</taxon>
        <taxon>Anthemidinae</taxon>
        <taxon>Tanacetum</taxon>
    </lineage>
</organism>
<dbReference type="EMBL" id="BKCJ011796170">
    <property type="protein sequence ID" value="GFD53583.1"/>
    <property type="molecule type" value="Genomic_DNA"/>
</dbReference>
<reference evidence="1" key="1">
    <citation type="journal article" date="2019" name="Sci. Rep.">
        <title>Draft genome of Tanacetum cinerariifolium, the natural source of mosquito coil.</title>
        <authorList>
            <person name="Yamashiro T."/>
            <person name="Shiraishi A."/>
            <person name="Satake H."/>
            <person name="Nakayama K."/>
        </authorList>
    </citation>
    <scope>NUCLEOTIDE SEQUENCE</scope>
</reference>
<feature type="non-terminal residue" evidence="1">
    <location>
        <position position="64"/>
    </location>
</feature>
<proteinExistence type="predicted"/>
<sequence>MARFTIDKGALAMAQAYVQVAAMSSKPVHLLMVGPDEEQLLGTINKEFEGISGKFSLISYTDKP</sequence>
<gene>
    <name evidence="1" type="ORF">Tci_925552</name>
</gene>
<evidence type="ECO:0000313" key="1">
    <source>
        <dbReference type="EMBL" id="GFD53583.1"/>
    </source>
</evidence>
<protein>
    <submittedName>
        <fullName evidence="1">Uncharacterized protein</fullName>
    </submittedName>
</protein>
<dbReference type="AlphaFoldDB" id="A0A699X3E7"/>
<accession>A0A699X3E7</accession>
<comment type="caution">
    <text evidence="1">The sequence shown here is derived from an EMBL/GenBank/DDBJ whole genome shotgun (WGS) entry which is preliminary data.</text>
</comment>
<name>A0A699X3E7_TANCI</name>